<proteinExistence type="inferred from homology"/>
<feature type="domain" description="RecX second three-helical" evidence="6">
    <location>
        <begin position="42"/>
        <end position="80"/>
    </location>
</feature>
<dbReference type="GO" id="GO:0006282">
    <property type="term" value="P:regulation of DNA repair"/>
    <property type="evidence" value="ECO:0007669"/>
    <property type="project" value="UniProtKB-UniRule"/>
</dbReference>
<dbReference type="InterPro" id="IPR036388">
    <property type="entry name" value="WH-like_DNA-bd_sf"/>
</dbReference>
<dbReference type="Proteomes" id="UP000286934">
    <property type="component" value="Unassembled WGS sequence"/>
</dbReference>
<evidence type="ECO:0000256" key="2">
    <source>
        <dbReference type="ARBA" id="ARBA00009695"/>
    </source>
</evidence>
<dbReference type="Pfam" id="PF02631">
    <property type="entry name" value="RecX_HTH2"/>
    <property type="match status" value="1"/>
</dbReference>
<evidence type="ECO:0000256" key="3">
    <source>
        <dbReference type="ARBA" id="ARBA00018111"/>
    </source>
</evidence>
<dbReference type="AlphaFoldDB" id="A0A432WVI6"/>
<evidence type="ECO:0000256" key="1">
    <source>
        <dbReference type="ARBA" id="ARBA00004496"/>
    </source>
</evidence>
<dbReference type="InterPro" id="IPR003783">
    <property type="entry name" value="Regulatory_RecX"/>
</dbReference>
<comment type="subcellular location">
    <subcellularLocation>
        <location evidence="1 5">Cytoplasm</location>
    </subcellularLocation>
</comment>
<evidence type="ECO:0000313" key="10">
    <source>
        <dbReference type="Proteomes" id="UP000286934"/>
    </source>
</evidence>
<dbReference type="PANTHER" id="PTHR33602">
    <property type="entry name" value="REGULATORY PROTEIN RECX FAMILY PROTEIN"/>
    <property type="match status" value="1"/>
</dbReference>
<dbReference type="OrthoDB" id="7066780at2"/>
<keyword evidence="4 5" id="KW-0963">Cytoplasm</keyword>
<keyword evidence="10" id="KW-1185">Reference proteome</keyword>
<name>A0A432WVI6_9GAMM</name>
<sequence>MDLLSRREHSEYELRRKLEHKGFAVDAVKRVLDRLQERQWQSDERFAASFFRQRVEQGYGPLRIRMEMSQKGLSDIEIETVFAESAPDWRELAKERYQRRFARTARFKQLEPKEKAKRQRFLAQRGFTAEQVYAAISAAEDDDEVAVF</sequence>
<comment type="function">
    <text evidence="5">Modulates RecA activity.</text>
</comment>
<dbReference type="PANTHER" id="PTHR33602:SF1">
    <property type="entry name" value="REGULATORY PROTEIN RECX FAMILY PROTEIN"/>
    <property type="match status" value="1"/>
</dbReference>
<dbReference type="GO" id="GO:0005737">
    <property type="term" value="C:cytoplasm"/>
    <property type="evidence" value="ECO:0007669"/>
    <property type="project" value="UniProtKB-SubCell"/>
</dbReference>
<comment type="caution">
    <text evidence="9">The sequence shown here is derived from an EMBL/GenBank/DDBJ whole genome shotgun (WGS) entry which is preliminary data.</text>
</comment>
<evidence type="ECO:0000259" key="6">
    <source>
        <dbReference type="Pfam" id="PF02631"/>
    </source>
</evidence>
<dbReference type="EMBL" id="PIPP01000002">
    <property type="protein sequence ID" value="RUO37783.1"/>
    <property type="molecule type" value="Genomic_DNA"/>
</dbReference>
<comment type="similarity">
    <text evidence="2 5">Belongs to the RecX family.</text>
</comment>
<evidence type="ECO:0000256" key="4">
    <source>
        <dbReference type="ARBA" id="ARBA00022490"/>
    </source>
</evidence>
<reference evidence="10" key="1">
    <citation type="journal article" date="2018" name="Front. Microbiol.">
        <title>Genome-Based Analysis Reveals the Taxonomy and Diversity of the Family Idiomarinaceae.</title>
        <authorList>
            <person name="Liu Y."/>
            <person name="Lai Q."/>
            <person name="Shao Z."/>
        </authorList>
    </citation>
    <scope>NUCLEOTIDE SEQUENCE [LARGE SCALE GENOMIC DNA]</scope>
    <source>
        <strain evidence="10">AIS</strain>
    </source>
</reference>
<feature type="domain" description="RecX first three-helical" evidence="8">
    <location>
        <begin position="1"/>
        <end position="35"/>
    </location>
</feature>
<protein>
    <recommendedName>
        <fullName evidence="3 5">Regulatory protein RecX</fullName>
    </recommendedName>
</protein>
<gene>
    <name evidence="5" type="primary">recX</name>
    <name evidence="9" type="ORF">CWE13_04165</name>
</gene>
<dbReference type="InterPro" id="IPR053924">
    <property type="entry name" value="RecX_HTH_2nd"/>
</dbReference>
<dbReference type="InterPro" id="IPR053926">
    <property type="entry name" value="RecX_HTH_1st"/>
</dbReference>
<evidence type="ECO:0000259" key="8">
    <source>
        <dbReference type="Pfam" id="PF21982"/>
    </source>
</evidence>
<evidence type="ECO:0000259" key="7">
    <source>
        <dbReference type="Pfam" id="PF21981"/>
    </source>
</evidence>
<organism evidence="9 10">
    <name type="scientific">Aliidiomarina shirensis</name>
    <dbReference type="NCBI Taxonomy" id="1048642"/>
    <lineage>
        <taxon>Bacteria</taxon>
        <taxon>Pseudomonadati</taxon>
        <taxon>Pseudomonadota</taxon>
        <taxon>Gammaproteobacteria</taxon>
        <taxon>Alteromonadales</taxon>
        <taxon>Idiomarinaceae</taxon>
        <taxon>Aliidiomarina</taxon>
    </lineage>
</organism>
<dbReference type="HAMAP" id="MF_01114">
    <property type="entry name" value="RecX"/>
    <property type="match status" value="1"/>
</dbReference>
<dbReference type="Pfam" id="PF21981">
    <property type="entry name" value="RecX_HTH3"/>
    <property type="match status" value="1"/>
</dbReference>
<dbReference type="Gene3D" id="1.10.10.10">
    <property type="entry name" value="Winged helix-like DNA-binding domain superfamily/Winged helix DNA-binding domain"/>
    <property type="match status" value="3"/>
</dbReference>
<evidence type="ECO:0000313" key="9">
    <source>
        <dbReference type="EMBL" id="RUO37783.1"/>
    </source>
</evidence>
<accession>A0A432WVI6</accession>
<dbReference type="Pfam" id="PF21982">
    <property type="entry name" value="RecX_HTH1"/>
    <property type="match status" value="1"/>
</dbReference>
<dbReference type="InterPro" id="IPR053925">
    <property type="entry name" value="RecX_HTH_3rd"/>
</dbReference>
<evidence type="ECO:0000256" key="5">
    <source>
        <dbReference type="HAMAP-Rule" id="MF_01114"/>
    </source>
</evidence>
<feature type="domain" description="RecX third three-helical" evidence="7">
    <location>
        <begin position="91"/>
        <end position="136"/>
    </location>
</feature>